<accession>A0A6L2K7Q0</accession>
<dbReference type="EMBL" id="BKCJ010001893">
    <property type="protein sequence ID" value="GEU44782.1"/>
    <property type="molecule type" value="Genomic_DNA"/>
</dbReference>
<comment type="caution">
    <text evidence="1">The sequence shown here is derived from an EMBL/GenBank/DDBJ whole genome shotgun (WGS) entry which is preliminary data.</text>
</comment>
<reference evidence="1" key="1">
    <citation type="journal article" date="2019" name="Sci. Rep.">
        <title>Draft genome of Tanacetum cinerariifolium, the natural source of mosquito coil.</title>
        <authorList>
            <person name="Yamashiro T."/>
            <person name="Shiraishi A."/>
            <person name="Satake H."/>
            <person name="Nakayama K."/>
        </authorList>
    </citation>
    <scope>NUCLEOTIDE SEQUENCE</scope>
</reference>
<gene>
    <name evidence="1" type="ORF">Tci_016760</name>
</gene>
<dbReference type="AlphaFoldDB" id="A0A6L2K7Q0"/>
<name>A0A6L2K7Q0_TANCI</name>
<protein>
    <submittedName>
        <fullName evidence="1">Integrase, catalytic region, zinc finger, CCHC-type, peptidase aspartic, catalytic</fullName>
    </submittedName>
</protein>
<evidence type="ECO:0000313" key="1">
    <source>
        <dbReference type="EMBL" id="GEU44782.1"/>
    </source>
</evidence>
<sequence length="348" mass="39849">MSNTSEDIQAVDSDTHPPMLDMTDYESSVPHLKVHFNADVRETNIVLQGSPKDIYKLINHNIEAKAIWDNVKMLLEGSELTKEDRESQLYDEFERFKMLPVLDEEDLLFLAGDHANTFDAGVDEQPTIFMANRSSAGPSHLQAGSSHASTLSEVQNLDNDVDHVDVNHKEHEIHNKVQQLIVVDSYTVKTGNFNIIPYEQYLKNNEAFVVLNDVSSVLNDDSLATELAIYKEQVEKEDKLLAELVNMRNLKEKFKDKLYKQEQSMQTVHMLCKPKSLYDHENEMALGYQNPYYLSKAKRAQPTLYDGHEILKTNHVPAIVPTSKEDLELPNISREKMIEKFKDPECVK</sequence>
<organism evidence="1">
    <name type="scientific">Tanacetum cinerariifolium</name>
    <name type="common">Dalmatian daisy</name>
    <name type="synonym">Chrysanthemum cinerariifolium</name>
    <dbReference type="NCBI Taxonomy" id="118510"/>
    <lineage>
        <taxon>Eukaryota</taxon>
        <taxon>Viridiplantae</taxon>
        <taxon>Streptophyta</taxon>
        <taxon>Embryophyta</taxon>
        <taxon>Tracheophyta</taxon>
        <taxon>Spermatophyta</taxon>
        <taxon>Magnoliopsida</taxon>
        <taxon>eudicotyledons</taxon>
        <taxon>Gunneridae</taxon>
        <taxon>Pentapetalae</taxon>
        <taxon>asterids</taxon>
        <taxon>campanulids</taxon>
        <taxon>Asterales</taxon>
        <taxon>Asteraceae</taxon>
        <taxon>Asteroideae</taxon>
        <taxon>Anthemideae</taxon>
        <taxon>Anthemidinae</taxon>
        <taxon>Tanacetum</taxon>
    </lineage>
</organism>
<proteinExistence type="predicted"/>